<evidence type="ECO:0000313" key="1">
    <source>
        <dbReference type="EMBL" id="MTD32478.1"/>
    </source>
</evidence>
<evidence type="ECO:0008006" key="3">
    <source>
        <dbReference type="Google" id="ProtNLM"/>
    </source>
</evidence>
<dbReference type="SUPFAM" id="SSF52317">
    <property type="entry name" value="Class I glutamine amidotransferase-like"/>
    <property type="match status" value="1"/>
</dbReference>
<reference evidence="1 2" key="1">
    <citation type="submission" date="2019-11" db="EMBL/GenBank/DDBJ databases">
        <title>Draft genome sequence of Paludibacterium sp. dN18-1.</title>
        <authorList>
            <person name="Im W.-T."/>
        </authorList>
    </citation>
    <scope>NUCLEOTIDE SEQUENCE [LARGE SCALE GENOMIC DNA]</scope>
    <source>
        <strain evidence="2">dN 18-1</strain>
    </source>
</reference>
<dbReference type="AlphaFoldDB" id="A0A844GB64"/>
<organism evidence="1 2">
    <name type="scientific">Paludibacterium denitrificans</name>
    <dbReference type="NCBI Taxonomy" id="2675226"/>
    <lineage>
        <taxon>Bacteria</taxon>
        <taxon>Pseudomonadati</taxon>
        <taxon>Pseudomonadota</taxon>
        <taxon>Betaproteobacteria</taxon>
        <taxon>Neisseriales</taxon>
        <taxon>Chromobacteriaceae</taxon>
        <taxon>Paludibacterium</taxon>
    </lineage>
</organism>
<keyword evidence="2" id="KW-1185">Reference proteome</keyword>
<dbReference type="Gene3D" id="3.40.50.880">
    <property type="match status" value="1"/>
</dbReference>
<dbReference type="Proteomes" id="UP000446658">
    <property type="component" value="Unassembled WGS sequence"/>
</dbReference>
<dbReference type="RefSeq" id="WP_230368910.1">
    <property type="nucleotide sequence ID" value="NZ_WLYX01000001.1"/>
</dbReference>
<sequence length="121" mass="14268">MHPTHTQASQEWFGDTLGVEFMHWHSENFSIPERAVRLLSNEHCHNQAFASGKHLGMQFHLEMTEAMVQQWSEQQEELTRWQHLPSVQNREQLLHRHTSRVAAINRVADHVYGRWIQGLAH</sequence>
<gene>
    <name evidence="1" type="ORF">GKE73_01785</name>
</gene>
<accession>A0A844GB64</accession>
<comment type="caution">
    <text evidence="1">The sequence shown here is derived from an EMBL/GenBank/DDBJ whole genome shotgun (WGS) entry which is preliminary data.</text>
</comment>
<dbReference type="InterPro" id="IPR029062">
    <property type="entry name" value="Class_I_gatase-like"/>
</dbReference>
<dbReference type="EMBL" id="WLYX01000001">
    <property type="protein sequence ID" value="MTD32478.1"/>
    <property type="molecule type" value="Genomic_DNA"/>
</dbReference>
<name>A0A844GB64_9NEIS</name>
<evidence type="ECO:0000313" key="2">
    <source>
        <dbReference type="Proteomes" id="UP000446658"/>
    </source>
</evidence>
<proteinExistence type="predicted"/>
<protein>
    <recommendedName>
        <fullName evidence="3">Glutamine amidotransferase domain-containing protein</fullName>
    </recommendedName>
</protein>